<evidence type="ECO:0000256" key="6">
    <source>
        <dbReference type="ARBA" id="ARBA00022679"/>
    </source>
</evidence>
<comment type="catalytic activity">
    <reaction evidence="11 12">
        <text>an alpha-D-Man-(1-&gt;3)-[alpha-D-Man-(1-&gt;6)]-beta-D-Man-(1-&gt;4)-beta-D-GlcNAc-(1-&gt;4)-alpha-D-GlcNAc-diphospho-di-trans,poly-cis-dolichol + 2 GDP-alpha-D-mannose = an alpha-D-Man-(1-&gt;2)-alpha-D-Man-(1-&gt;2)-alpha-D-Man-(1-&gt;3)-[alpha-D-Man-(1-&gt;6)]-beta-D-Man-(1-&gt;4)-beta-D-GlcNAc-(1-&gt;4)-alpha-D-GlcNAc-diphospho-di-trans,poly-cis-dolichol + 2 GDP + 2 H(+)</text>
        <dbReference type="Rhea" id="RHEA:29523"/>
        <dbReference type="Rhea" id="RHEA-COMP:19515"/>
        <dbReference type="Rhea" id="RHEA-COMP:19516"/>
        <dbReference type="ChEBI" id="CHEBI:15378"/>
        <dbReference type="ChEBI" id="CHEBI:57527"/>
        <dbReference type="ChEBI" id="CHEBI:58189"/>
        <dbReference type="ChEBI" id="CHEBI:132511"/>
        <dbReference type="ChEBI" id="CHEBI:132515"/>
        <dbReference type="EC" id="2.4.1.131"/>
    </reaction>
    <physiologicalReaction direction="left-to-right" evidence="11 12">
        <dbReference type="Rhea" id="RHEA:29524"/>
    </physiologicalReaction>
</comment>
<evidence type="ECO:0000256" key="12">
    <source>
        <dbReference type="RuleBase" id="RU367051"/>
    </source>
</evidence>
<feature type="chain" id="PRO_5001606041" description="GDP-Man:Man(3)GlcNAc(2)-PP-Dol alpha-1,2-mannosyltransferase" evidence="13">
    <location>
        <begin position="26"/>
        <end position="474"/>
    </location>
</feature>
<dbReference type="OrthoDB" id="2276068at2759"/>
<evidence type="ECO:0000256" key="3">
    <source>
        <dbReference type="ARBA" id="ARBA00012645"/>
    </source>
</evidence>
<dbReference type="InterPro" id="IPR031814">
    <property type="entry name" value="ALG11_N"/>
</dbReference>
<dbReference type="Pfam" id="PF00534">
    <property type="entry name" value="Glycos_transf_1"/>
    <property type="match status" value="1"/>
</dbReference>
<dbReference type="SUPFAM" id="SSF53756">
    <property type="entry name" value="UDP-Glycosyltransferase/glycogen phosphorylase"/>
    <property type="match status" value="1"/>
</dbReference>
<keyword evidence="10" id="KW-0472">Membrane</keyword>
<dbReference type="EC" id="2.4.1.131" evidence="3 12"/>
<dbReference type="PANTHER" id="PTHR45919:SF1">
    <property type="entry name" value="GDP-MAN:MAN(3)GLCNAC(2)-PP-DOL ALPHA-1,2-MANNOSYLTRANSFERASE"/>
    <property type="match status" value="1"/>
</dbReference>
<dbReference type="FunFam" id="3.40.50.2000:FF:000256">
    <property type="entry name" value="GDP-Man:Man(3)GlcNAc(2)-PP-Dol alpha-1,2-mannosyltransferase"/>
    <property type="match status" value="1"/>
</dbReference>
<evidence type="ECO:0000259" key="15">
    <source>
        <dbReference type="Pfam" id="PF15924"/>
    </source>
</evidence>
<comment type="pathway">
    <text evidence="2 12">Protein modification; protein glycosylation.</text>
</comment>
<dbReference type="EMBL" id="AUPL01000497">
    <property type="protein sequence ID" value="ESL11746.1"/>
    <property type="molecule type" value="Genomic_DNA"/>
</dbReference>
<evidence type="ECO:0000256" key="4">
    <source>
        <dbReference type="ARBA" id="ARBA00022018"/>
    </source>
</evidence>
<keyword evidence="5 12" id="KW-0328">Glycosyltransferase</keyword>
<sequence length="474" mass="53285">MVFVFALTFFILLLVVLAAAAGVTAHYGRRRFPRGTVGFLHPSAAAGGGGERVLWVAMRAIQLDDMSRGIKRRYVLYCSRGAGTGGDDDANGTNRLLQTVQHQFQIILPKPIEVVFLRPSLTRWLNGEQYPFMTLLLQAVCGSLLLFYETCVVNSITPIVIESVGTPGIYPLLSLLAGARIISYTHYPVITSIMTQRVKSGEKRYNNRGFWARHHTLRLMKVAYYKLFALFYWWLGQFPHLTMTNSQWTTRHIEQLWNPVVPTLVYPPCAVKQFLSLRKPPEERGDTIVSVGQFRPEKNHLLQLRAFAKALPRLPADARLIMIGGARSADDRKRAADVEKEAKLRGISDRVEVRIGVPFAEVGELLSNCCIGLHTMEDEHFGIVVVEYMACGCVPLAHNSGGVCLDIITSSEVGFLAASVEEFASRMVEIVDMKVQRPHKYKRFQEEGLTAIMRFSDETFQENFMTAVRPHLLP</sequence>
<evidence type="ECO:0000256" key="1">
    <source>
        <dbReference type="ARBA" id="ARBA00004389"/>
    </source>
</evidence>
<evidence type="ECO:0000256" key="2">
    <source>
        <dbReference type="ARBA" id="ARBA00004922"/>
    </source>
</evidence>
<dbReference type="Proteomes" id="UP000031737">
    <property type="component" value="Unassembled WGS sequence"/>
</dbReference>
<dbReference type="GO" id="GO:0005789">
    <property type="term" value="C:endoplasmic reticulum membrane"/>
    <property type="evidence" value="ECO:0007669"/>
    <property type="project" value="UniProtKB-SubCell"/>
</dbReference>
<keyword evidence="8 12" id="KW-0256">Endoplasmic reticulum</keyword>
<protein>
    <recommendedName>
        <fullName evidence="4 12">GDP-Man:Man(3)GlcNAc(2)-PP-Dol alpha-1,2-mannosyltransferase</fullName>
        <ecNumber evidence="3 12">2.4.1.131</ecNumber>
    </recommendedName>
</protein>
<keyword evidence="17" id="KW-1185">Reference proteome</keyword>
<proteinExistence type="inferred from homology"/>
<comment type="caution">
    <text evidence="16">The sequence shown here is derived from an EMBL/GenBank/DDBJ whole genome shotgun (WGS) entry which is preliminary data.</text>
</comment>
<dbReference type="InterPro" id="IPR001296">
    <property type="entry name" value="Glyco_trans_1"/>
</dbReference>
<keyword evidence="13" id="KW-0732">Signal</keyword>
<evidence type="ECO:0000256" key="8">
    <source>
        <dbReference type="ARBA" id="ARBA00022824"/>
    </source>
</evidence>
<dbReference type="VEuPathDB" id="TriTrypDB:TRSC58_00497"/>
<evidence type="ECO:0000256" key="7">
    <source>
        <dbReference type="ARBA" id="ARBA00022692"/>
    </source>
</evidence>
<accession>A0A061JCB4</accession>
<comment type="similarity">
    <text evidence="12">Belongs to the glycosyltransferase group 1 family. Glycosyltransferase 4 subfamily.</text>
</comment>
<evidence type="ECO:0000256" key="5">
    <source>
        <dbReference type="ARBA" id="ARBA00022676"/>
    </source>
</evidence>
<dbReference type="Pfam" id="PF15924">
    <property type="entry name" value="ALG11_N"/>
    <property type="match status" value="1"/>
</dbReference>
<gene>
    <name evidence="16" type="ORF">TRSC58_00497</name>
</gene>
<feature type="signal peptide" evidence="13">
    <location>
        <begin position="1"/>
        <end position="25"/>
    </location>
</feature>
<comment type="function">
    <text evidence="12">GDP-Man:Man(3)GlcNAc(2)-PP-Dol alpha-1,2-mannosyltransferase that operates in the biosynthetic pathway of dolichol-linked oligosaccharides, the glycan precursors employed in protein asparagine (N)-glycosylation. The assembly of dolichol-linked oligosaccharides begins on the cytosolic side of the endoplasmic reticulum membrane and finishes in its lumen. The sequential addition of sugars to dolichol pyrophosphate produces dolichol-linked oligosaccharides containing fourteen sugars, including two GlcNAcs, nine mannoses and three glucoses. Once assembled, the oligosaccharide is transferred from the lipid to nascent proteins by oligosaccharyltransferases. Catalyzes, on the cytoplasmic face of the endoplasmic reticulum, the addition of the fourth and fifth mannose residues to the dolichol-linked oligosaccharide chain, to produce Man(5)GlcNAc(2)-PP-dolichol core oligosaccharide.</text>
</comment>
<dbReference type="GO" id="GO:0004377">
    <property type="term" value="F:GDP-Man:Man(3)GlcNAc(2)-PP-Dol alpha-1,2-mannosyltransferase activity"/>
    <property type="evidence" value="ECO:0007669"/>
    <property type="project" value="UniProtKB-UniRule"/>
</dbReference>
<evidence type="ECO:0000313" key="17">
    <source>
        <dbReference type="Proteomes" id="UP000031737"/>
    </source>
</evidence>
<dbReference type="AlphaFoldDB" id="A0A061JCB4"/>
<dbReference type="UniPathway" id="UPA00378"/>
<evidence type="ECO:0000256" key="11">
    <source>
        <dbReference type="ARBA" id="ARBA00045065"/>
    </source>
</evidence>
<evidence type="ECO:0000313" key="16">
    <source>
        <dbReference type="EMBL" id="ESL11746.1"/>
    </source>
</evidence>
<comment type="subcellular location">
    <subcellularLocation>
        <location evidence="1">Endoplasmic reticulum membrane</location>
        <topology evidence="1">Single-pass membrane protein</topology>
    </subcellularLocation>
</comment>
<organism evidence="16 17">
    <name type="scientific">Trypanosoma rangeli SC58</name>
    <dbReference type="NCBI Taxonomy" id="429131"/>
    <lineage>
        <taxon>Eukaryota</taxon>
        <taxon>Discoba</taxon>
        <taxon>Euglenozoa</taxon>
        <taxon>Kinetoplastea</taxon>
        <taxon>Metakinetoplastina</taxon>
        <taxon>Trypanosomatida</taxon>
        <taxon>Trypanosomatidae</taxon>
        <taxon>Trypanosoma</taxon>
        <taxon>Herpetosoma</taxon>
    </lineage>
</organism>
<dbReference type="PANTHER" id="PTHR45919">
    <property type="entry name" value="GDP-MAN:MAN(3)GLCNAC(2)-PP-DOL ALPHA-1,2-MANNOSYLTRANSFERASE"/>
    <property type="match status" value="1"/>
</dbReference>
<evidence type="ECO:0000256" key="10">
    <source>
        <dbReference type="ARBA" id="ARBA00023136"/>
    </source>
</evidence>
<dbReference type="CDD" id="cd03806">
    <property type="entry name" value="GT4_ALG11-like"/>
    <property type="match status" value="1"/>
</dbReference>
<evidence type="ECO:0000256" key="13">
    <source>
        <dbReference type="SAM" id="SignalP"/>
    </source>
</evidence>
<keyword evidence="6 12" id="KW-0808">Transferase</keyword>
<evidence type="ECO:0000259" key="14">
    <source>
        <dbReference type="Pfam" id="PF00534"/>
    </source>
</evidence>
<dbReference type="GO" id="GO:0006487">
    <property type="term" value="P:protein N-linked glycosylation"/>
    <property type="evidence" value="ECO:0007669"/>
    <property type="project" value="TreeGrafter"/>
</dbReference>
<dbReference type="Gene3D" id="3.40.50.2000">
    <property type="entry name" value="Glycogen Phosphorylase B"/>
    <property type="match status" value="1"/>
</dbReference>
<reference evidence="16 17" key="1">
    <citation type="submission" date="2013-07" db="EMBL/GenBank/DDBJ databases">
        <authorList>
            <person name="Stoco P.H."/>
            <person name="Wagner G."/>
            <person name="Gerber A."/>
            <person name="Zaha A."/>
            <person name="Thompson C."/>
            <person name="Bartholomeu D.C."/>
            <person name="Luckemeyer D.D."/>
            <person name="Bahia D."/>
            <person name="Loreto E."/>
            <person name="Prestes E.B."/>
            <person name="Lima F.M."/>
            <person name="Rodrigues-Luiz G."/>
            <person name="Vallejo G.A."/>
            <person name="Filho J.F."/>
            <person name="Monteiro K.M."/>
            <person name="Tyler K.M."/>
            <person name="de Almeida L.G."/>
            <person name="Ortiz M.F."/>
            <person name="Siervo M.A."/>
            <person name="de Moraes M.H."/>
            <person name="Cunha O.L."/>
            <person name="Mendonca-Neto R."/>
            <person name="Silva R."/>
            <person name="Teixeira S.M."/>
            <person name="Murta S.M."/>
            <person name="Sincero T.C."/>
            <person name="Mendes T.A."/>
            <person name="Urmenyi T.P."/>
            <person name="Silva V.G."/>
            <person name="da Rocha W.D."/>
            <person name="Andersson B."/>
            <person name="Romanha A.J."/>
            <person name="Steindel M."/>
            <person name="de Vasconcelos A.T."/>
            <person name="Grisard E.C."/>
        </authorList>
    </citation>
    <scope>NUCLEOTIDE SEQUENCE [LARGE SCALE GENOMIC DNA]</scope>
    <source>
        <strain evidence="16 17">SC58</strain>
    </source>
</reference>
<evidence type="ECO:0000256" key="9">
    <source>
        <dbReference type="ARBA" id="ARBA00022989"/>
    </source>
</evidence>
<feature type="domain" description="ALG11 mannosyltransferase N-terminal" evidence="15">
    <location>
        <begin position="35"/>
        <end position="257"/>
    </location>
</feature>
<name>A0A061JCB4_TRYRA</name>
<keyword evidence="7" id="KW-0812">Transmembrane</keyword>
<keyword evidence="9" id="KW-1133">Transmembrane helix</keyword>
<dbReference type="InterPro" id="IPR038013">
    <property type="entry name" value="ALG11"/>
</dbReference>
<feature type="domain" description="Glycosyl transferase family 1" evidence="14">
    <location>
        <begin position="282"/>
        <end position="443"/>
    </location>
</feature>